<sequence>MKSVTSASALAIMLLASSTEALVNPSLSIVRPSSTVAYGYIPDGFTAESYKKFKQNENKKKVTKNLGGVGPRGFKSRSMQSFQEAMERGEATHLLPVFNAEEKIKKGILKPEDIPYMQRGGSWDQSDIKGAKKKRWLASDKAYSEGGYKREQSVSILGFGKGLDWTGTQERAGPEGVMAAKAKFDKNYKPPNVKDIKNGAAGKKKLFGLF</sequence>
<keyword evidence="1" id="KW-0732">Signal</keyword>
<evidence type="ECO:0000313" key="2">
    <source>
        <dbReference type="EMBL" id="CAE4624850.1"/>
    </source>
</evidence>
<accession>A0A6S8RB79</accession>
<organism evidence="2">
    <name type="scientific">Ditylum brightwellii</name>
    <dbReference type="NCBI Taxonomy" id="49249"/>
    <lineage>
        <taxon>Eukaryota</taxon>
        <taxon>Sar</taxon>
        <taxon>Stramenopiles</taxon>
        <taxon>Ochrophyta</taxon>
        <taxon>Bacillariophyta</taxon>
        <taxon>Mediophyceae</taxon>
        <taxon>Lithodesmiophycidae</taxon>
        <taxon>Lithodesmiales</taxon>
        <taxon>Lithodesmiaceae</taxon>
        <taxon>Ditylum</taxon>
    </lineage>
</organism>
<evidence type="ECO:0000256" key="1">
    <source>
        <dbReference type="SAM" id="SignalP"/>
    </source>
</evidence>
<proteinExistence type="predicted"/>
<gene>
    <name evidence="2" type="ORF">DBRI00130_LOCUS24162</name>
</gene>
<name>A0A6S8RB79_9STRA</name>
<dbReference type="AlphaFoldDB" id="A0A6S8RB79"/>
<protein>
    <submittedName>
        <fullName evidence="2">Uncharacterized protein</fullName>
    </submittedName>
</protein>
<dbReference type="EMBL" id="HBNS01030809">
    <property type="protein sequence ID" value="CAE4624850.1"/>
    <property type="molecule type" value="Transcribed_RNA"/>
</dbReference>
<reference evidence="2" key="1">
    <citation type="submission" date="2021-01" db="EMBL/GenBank/DDBJ databases">
        <authorList>
            <person name="Corre E."/>
            <person name="Pelletier E."/>
            <person name="Niang G."/>
            <person name="Scheremetjew M."/>
            <person name="Finn R."/>
            <person name="Kale V."/>
            <person name="Holt S."/>
            <person name="Cochrane G."/>
            <person name="Meng A."/>
            <person name="Brown T."/>
            <person name="Cohen L."/>
        </authorList>
    </citation>
    <scope>NUCLEOTIDE SEQUENCE</scope>
    <source>
        <strain evidence="2">GSO104</strain>
    </source>
</reference>
<feature type="chain" id="PRO_5030159455" evidence="1">
    <location>
        <begin position="22"/>
        <end position="210"/>
    </location>
</feature>
<feature type="signal peptide" evidence="1">
    <location>
        <begin position="1"/>
        <end position="21"/>
    </location>
</feature>